<evidence type="ECO:0000259" key="2">
    <source>
        <dbReference type="Pfam" id="PF12697"/>
    </source>
</evidence>
<proteinExistence type="predicted"/>
<dbReference type="PANTHER" id="PTHR43798">
    <property type="entry name" value="MONOACYLGLYCEROL LIPASE"/>
    <property type="match status" value="1"/>
</dbReference>
<dbReference type="RefSeq" id="WP_141848462.1">
    <property type="nucleotide sequence ID" value="NZ_BAAAPR010000005.1"/>
</dbReference>
<dbReference type="InterPro" id="IPR050266">
    <property type="entry name" value="AB_hydrolase_sf"/>
</dbReference>
<dbReference type="InterPro" id="IPR029058">
    <property type="entry name" value="AB_hydrolase_fold"/>
</dbReference>
<name>A0A542E100_9MICO</name>
<evidence type="ECO:0000256" key="1">
    <source>
        <dbReference type="ARBA" id="ARBA00022801"/>
    </source>
</evidence>
<dbReference type="Pfam" id="PF12697">
    <property type="entry name" value="Abhydrolase_6"/>
    <property type="match status" value="1"/>
</dbReference>
<gene>
    <name evidence="3" type="ORF">FB458_2135</name>
</gene>
<evidence type="ECO:0000313" key="3">
    <source>
        <dbReference type="EMBL" id="TQJ09031.1"/>
    </source>
</evidence>
<dbReference type="GO" id="GO:0016020">
    <property type="term" value="C:membrane"/>
    <property type="evidence" value="ECO:0007669"/>
    <property type="project" value="TreeGrafter"/>
</dbReference>
<reference evidence="3 4" key="1">
    <citation type="submission" date="2019-06" db="EMBL/GenBank/DDBJ databases">
        <title>Sequencing the genomes of 1000 actinobacteria strains.</title>
        <authorList>
            <person name="Klenk H.-P."/>
        </authorList>
    </citation>
    <scope>NUCLEOTIDE SEQUENCE [LARGE SCALE GENOMIC DNA]</scope>
    <source>
        <strain evidence="3 4">DSM 18607</strain>
    </source>
</reference>
<organism evidence="3 4">
    <name type="scientific">Lapillicoccus jejuensis</name>
    <dbReference type="NCBI Taxonomy" id="402171"/>
    <lineage>
        <taxon>Bacteria</taxon>
        <taxon>Bacillati</taxon>
        <taxon>Actinomycetota</taxon>
        <taxon>Actinomycetes</taxon>
        <taxon>Micrococcales</taxon>
        <taxon>Intrasporangiaceae</taxon>
        <taxon>Lapillicoccus</taxon>
    </lineage>
</organism>
<dbReference type="Proteomes" id="UP000317893">
    <property type="component" value="Unassembled WGS sequence"/>
</dbReference>
<dbReference type="AlphaFoldDB" id="A0A542E100"/>
<dbReference type="PRINTS" id="PR00111">
    <property type="entry name" value="ABHYDROLASE"/>
</dbReference>
<dbReference type="PANTHER" id="PTHR43798:SF31">
    <property type="entry name" value="AB HYDROLASE SUPERFAMILY PROTEIN YCLE"/>
    <property type="match status" value="1"/>
</dbReference>
<comment type="caution">
    <text evidence="3">The sequence shown here is derived from an EMBL/GenBank/DDBJ whole genome shotgun (WGS) entry which is preliminary data.</text>
</comment>
<dbReference type="EMBL" id="VFMN01000001">
    <property type="protein sequence ID" value="TQJ09031.1"/>
    <property type="molecule type" value="Genomic_DNA"/>
</dbReference>
<dbReference type="GO" id="GO:0016787">
    <property type="term" value="F:hydrolase activity"/>
    <property type="evidence" value="ECO:0007669"/>
    <property type="project" value="UniProtKB-KW"/>
</dbReference>
<accession>A0A542E100</accession>
<dbReference type="Gene3D" id="3.40.50.1820">
    <property type="entry name" value="alpha/beta hydrolase"/>
    <property type="match status" value="1"/>
</dbReference>
<dbReference type="SUPFAM" id="SSF53474">
    <property type="entry name" value="alpha/beta-Hydrolases"/>
    <property type="match status" value="1"/>
</dbReference>
<keyword evidence="1" id="KW-0378">Hydrolase</keyword>
<protein>
    <submittedName>
        <fullName evidence="3">Pimeloyl-ACP methyl ester carboxylesterase</fullName>
    </submittedName>
</protein>
<feature type="domain" description="AB hydrolase-1" evidence="2">
    <location>
        <begin position="33"/>
        <end position="258"/>
    </location>
</feature>
<evidence type="ECO:0000313" key="4">
    <source>
        <dbReference type="Proteomes" id="UP000317893"/>
    </source>
</evidence>
<keyword evidence="4" id="KW-1185">Reference proteome</keyword>
<dbReference type="InterPro" id="IPR000073">
    <property type="entry name" value="AB_hydrolase_1"/>
</dbReference>
<dbReference type="OrthoDB" id="27092at2"/>
<sequence>MTDTTATTLTLDVPTSTSLVPLRVADRGSGRPVLLLHGGAGPTSVAPLAEALTASYPVRVVTPVHPGFDGTPRPEGVGSVGDLADAYVALLDVLGLEGVTVVGSSLGGWVAAEVALRHSPRVAAVVLVGSVGLADDADPIADFFALDLDEVVERSYHPAHRDAARAALAAMPEAARALVPGNRAALLAYGGATMADPTLRARLTGVTVPVRVLWGAHDRIVPPSHGRGYAEAVPGATLRVLDEAGHLPPVEVPEVVAADVWAFAGVHPPAR</sequence>